<dbReference type="CDD" id="cd06170">
    <property type="entry name" value="LuxR_C_like"/>
    <property type="match status" value="1"/>
</dbReference>
<dbReference type="InterPro" id="IPR016032">
    <property type="entry name" value="Sig_transdc_resp-reg_C-effctor"/>
</dbReference>
<reference evidence="6" key="1">
    <citation type="submission" date="2015-07" db="EMBL/GenBank/DDBJ databases">
        <title>Whole genome sequence of an Ensifer adhaerens strain isolated from a cave pool in the Wind Cave National Park.</title>
        <authorList>
            <person name="Eng W.W.H."/>
            <person name="Gan H.M."/>
            <person name="Barton H.A."/>
            <person name="Savka M.A."/>
        </authorList>
    </citation>
    <scope>NUCLEOTIDE SEQUENCE [LARGE SCALE GENOMIC DNA]</scope>
    <source>
        <strain evidence="6">SD006</strain>
    </source>
</reference>
<dbReference type="InterPro" id="IPR036388">
    <property type="entry name" value="WH-like_DNA-bd_sf"/>
</dbReference>
<evidence type="ECO:0000313" key="5">
    <source>
        <dbReference type="EMBL" id="KOF13524.1"/>
    </source>
</evidence>
<keyword evidence="2" id="KW-0238">DNA-binding</keyword>
<protein>
    <recommendedName>
        <fullName evidence="4">HTH luxR-type domain-containing protein</fullName>
    </recommendedName>
</protein>
<dbReference type="GO" id="GO:0006355">
    <property type="term" value="P:regulation of DNA-templated transcription"/>
    <property type="evidence" value="ECO:0007669"/>
    <property type="project" value="InterPro"/>
</dbReference>
<gene>
    <name evidence="5" type="ORF">AC244_30885</name>
</gene>
<organism evidence="5 6">
    <name type="scientific">Ensifer adhaerens</name>
    <name type="common">Sinorhizobium morelense</name>
    <dbReference type="NCBI Taxonomy" id="106592"/>
    <lineage>
        <taxon>Bacteria</taxon>
        <taxon>Pseudomonadati</taxon>
        <taxon>Pseudomonadota</taxon>
        <taxon>Alphaproteobacteria</taxon>
        <taxon>Hyphomicrobiales</taxon>
        <taxon>Rhizobiaceae</taxon>
        <taxon>Sinorhizobium/Ensifer group</taxon>
        <taxon>Ensifer</taxon>
    </lineage>
</organism>
<evidence type="ECO:0000256" key="2">
    <source>
        <dbReference type="ARBA" id="ARBA00023125"/>
    </source>
</evidence>
<evidence type="ECO:0000313" key="6">
    <source>
        <dbReference type="Proteomes" id="UP000037425"/>
    </source>
</evidence>
<dbReference type="OrthoDB" id="8337506at2"/>
<keyword evidence="1" id="KW-0805">Transcription regulation</keyword>
<dbReference type="PANTHER" id="PTHR44688:SF16">
    <property type="entry name" value="DNA-BINDING TRANSCRIPTIONAL ACTIVATOR DEVR_DOSR"/>
    <property type="match status" value="1"/>
</dbReference>
<dbReference type="PROSITE" id="PS50043">
    <property type="entry name" value="HTH_LUXR_2"/>
    <property type="match status" value="1"/>
</dbReference>
<accession>A0A0L8BG09</accession>
<dbReference type="PATRIC" id="fig|106592.7.peg.5362"/>
<evidence type="ECO:0000256" key="1">
    <source>
        <dbReference type="ARBA" id="ARBA00023015"/>
    </source>
</evidence>
<dbReference type="PRINTS" id="PR00038">
    <property type="entry name" value="HTHLUXR"/>
</dbReference>
<dbReference type="Gene3D" id="1.10.10.10">
    <property type="entry name" value="Winged helix-like DNA-binding domain superfamily/Winged helix DNA-binding domain"/>
    <property type="match status" value="1"/>
</dbReference>
<evidence type="ECO:0000256" key="3">
    <source>
        <dbReference type="ARBA" id="ARBA00023163"/>
    </source>
</evidence>
<name>A0A0L8BG09_ENSAD</name>
<dbReference type="PANTHER" id="PTHR44688">
    <property type="entry name" value="DNA-BINDING TRANSCRIPTIONAL ACTIVATOR DEVR_DOSR"/>
    <property type="match status" value="1"/>
</dbReference>
<dbReference type="SMART" id="SM00421">
    <property type="entry name" value="HTH_LUXR"/>
    <property type="match status" value="1"/>
</dbReference>
<comment type="caution">
    <text evidence="5">The sequence shown here is derived from an EMBL/GenBank/DDBJ whole genome shotgun (WGS) entry which is preliminary data.</text>
</comment>
<dbReference type="RefSeq" id="WP_053252635.1">
    <property type="nucleotide sequence ID" value="NZ_LGAP01000036.1"/>
</dbReference>
<sequence length="788" mass="87386">MADTSHKAIDIQRDELLRRIVTAAEPIAVLDAVAGMGKSTLLSQLASRLQCRIWRSAHPPDEDDTFGEVLLWDVPPDVHEAELPASWRDEGRRIVIAKRPRTRLCGLDRAIAYGKALCLGAGDLCLSAGELEGSYGKIEAGRLLAETGGWPFLVGLLSRQSRDEAAVTRFLANDVLTDMEDAELVQLSLARHPAKSTARAKETVPAYLQASGIGGALAAALDMVLAERLEDSARVPAISAAYSAHGMQTEAILVLQQAGLHELAVRAFVAAFGRYYIFFHGSEAFDRVLAGFPAELAAQNEGIVTALAMQALKRGEVLRAQRLLADCYGSRANNVLKVLSDRAAFSAAFRSFRLVMLIYEDVVLGDDLLEQSTTLLSEFPLGADLERGSIYNSILEFYIRRRRFAVAQDIADRALFHYERAGVPLLCFYINLHQAMMHLMSGDAVRARKNATDAAEQLSRVPFDSPMDARLLALLQACVEYEDGKPEPLARFLTSEMDDFSHGEIWPSLIEFALQYGSQALSEHFSMIAARGFLDRWRAYQVYNRQFRLMIEVRDAVILQNGNRWQEAAEKLAAVQARINRTWVEAAVDELTRLQDRDEIALAVVWLRHIVFEMPGRVHLDRQLAALASNLNLTGRQRLCIEVWQAYVARRRHNLTSARAILQKTFENAARLGTIAPLSEERQFLRELTGDRRISDFLQTTPMAQQILRRLRDTGLPNTTLGEKSGLTRRETRLLLMIAEGASNKSIAHALGLSEATVKSPLGNLYRKLGCNSRGEAITAAKALGVIS</sequence>
<dbReference type="AlphaFoldDB" id="A0A0L8BG09"/>
<dbReference type="SUPFAM" id="SSF46894">
    <property type="entry name" value="C-terminal effector domain of the bipartite response regulators"/>
    <property type="match status" value="1"/>
</dbReference>
<dbReference type="Pfam" id="PF00196">
    <property type="entry name" value="GerE"/>
    <property type="match status" value="1"/>
</dbReference>
<dbReference type="GO" id="GO:0003677">
    <property type="term" value="F:DNA binding"/>
    <property type="evidence" value="ECO:0007669"/>
    <property type="project" value="UniProtKB-KW"/>
</dbReference>
<keyword evidence="3" id="KW-0804">Transcription</keyword>
<dbReference type="EMBL" id="LGAP01000036">
    <property type="protein sequence ID" value="KOF13524.1"/>
    <property type="molecule type" value="Genomic_DNA"/>
</dbReference>
<evidence type="ECO:0000259" key="4">
    <source>
        <dbReference type="PROSITE" id="PS50043"/>
    </source>
</evidence>
<proteinExistence type="predicted"/>
<dbReference type="Proteomes" id="UP000037425">
    <property type="component" value="Unassembled WGS sequence"/>
</dbReference>
<dbReference type="PROSITE" id="PS00622">
    <property type="entry name" value="HTH_LUXR_1"/>
    <property type="match status" value="1"/>
</dbReference>
<feature type="domain" description="HTH luxR-type" evidence="4">
    <location>
        <begin position="720"/>
        <end position="785"/>
    </location>
</feature>
<dbReference type="InterPro" id="IPR000792">
    <property type="entry name" value="Tscrpt_reg_LuxR_C"/>
</dbReference>